<evidence type="ECO:0000256" key="7">
    <source>
        <dbReference type="ARBA" id="ARBA00023242"/>
    </source>
</evidence>
<keyword evidence="2" id="KW-0813">Transport</keyword>
<evidence type="ECO:0000256" key="2">
    <source>
        <dbReference type="ARBA" id="ARBA00022448"/>
    </source>
</evidence>
<evidence type="ECO:0000256" key="3">
    <source>
        <dbReference type="ARBA" id="ARBA00022816"/>
    </source>
</evidence>
<dbReference type="SUPFAM" id="SSF50978">
    <property type="entry name" value="WD40 repeat-like"/>
    <property type="match status" value="1"/>
</dbReference>
<evidence type="ECO:0000256" key="4">
    <source>
        <dbReference type="ARBA" id="ARBA00022927"/>
    </source>
</evidence>
<dbReference type="InterPro" id="IPR037700">
    <property type="entry name" value="NUP88/NUP82"/>
</dbReference>
<evidence type="ECO:0008006" key="10">
    <source>
        <dbReference type="Google" id="ProtNLM"/>
    </source>
</evidence>
<dbReference type="Pfam" id="PF10168">
    <property type="entry name" value="Nup88"/>
    <property type="match status" value="1"/>
</dbReference>
<proteinExistence type="predicted"/>
<comment type="subcellular location">
    <subcellularLocation>
        <location evidence="1">Nucleus</location>
        <location evidence="1">Nuclear pore complex</location>
    </subcellularLocation>
</comment>
<keyword evidence="4" id="KW-0653">Protein transport</keyword>
<dbReference type="EMBL" id="JAFCIX010000574">
    <property type="protein sequence ID" value="KAH6586410.1"/>
    <property type="molecule type" value="Genomic_DNA"/>
</dbReference>
<accession>A0ABQ8EW79</accession>
<evidence type="ECO:0000256" key="5">
    <source>
        <dbReference type="ARBA" id="ARBA00023010"/>
    </source>
</evidence>
<gene>
    <name evidence="8" type="ORF">BASA50_000584</name>
</gene>
<evidence type="ECO:0000313" key="8">
    <source>
        <dbReference type="EMBL" id="KAH6586410.1"/>
    </source>
</evidence>
<dbReference type="Proteomes" id="UP001648503">
    <property type="component" value="Unassembled WGS sequence"/>
</dbReference>
<dbReference type="InterPro" id="IPR019321">
    <property type="entry name" value="Nucleoporin_Nup88"/>
</dbReference>
<keyword evidence="9" id="KW-1185">Reference proteome</keyword>
<evidence type="ECO:0000256" key="6">
    <source>
        <dbReference type="ARBA" id="ARBA00023132"/>
    </source>
</evidence>
<dbReference type="PANTHER" id="PTHR13257:SF0">
    <property type="entry name" value="NUCLEAR PORE COMPLEX PROTEIN NUP88"/>
    <property type="match status" value="1"/>
</dbReference>
<protein>
    <recommendedName>
        <fullName evidence="10">Nucleoporin Nup88</fullName>
    </recommendedName>
</protein>
<dbReference type="PANTHER" id="PTHR13257">
    <property type="entry name" value="NUCLEOPORIN NUP84-RELATED"/>
    <property type="match status" value="1"/>
</dbReference>
<sequence length="936" mass="101430">MTLSWIDLITHHPVTTISSNRNSGAIAGTAPATVAPISTHAATLRKEINTPSLCALADISAISLRDDQSATFDTSVLSIHTNRAASTTTTAAAAALESVGSQTPSSDATGPCIKYLTAQSDGNLYICLPCTPAVVRYMSLREWKRMCAKATVDPTIINNGDHPDLHSLYLHAAWKELVMPGLDFTVNQMQLSPSGRVLALAGDRQILVAILPVTIKSAVRSLECRTHFIGDMIHSVDLVNRVSKILWHPLSETGTHLVVLSSNAVLRIYDVASSSRDPEQTIPFGSTSSDYDIYAAPRTNKHRFGSEIDDSDAVSFCFGVDVAAVGSNTNGSSSAPALSVSLWSPFTIYALMRNGDIVALCPVTPSRMRVPYSLIAQLKADTEIEWGCSDATLTSEQSEIYWRMKWIQDMMDQMQVPHGEGGDGHYSGSSDMIFKCVPPRSMARWTLAPRGPYLIQPALPMHAFDAACDILCLSTGVGIVLVVASEGGVVHILLELDSSIPKWCLDESNSAEGYTDDLPILAVLETVNLAPAVADDSLHGDVADTTSLPDIGGIVLVADPKYPDVFYAYHSRGVHMFIMAPLNRLADAVEAASVGDDQTRGGSVSAVGGSFAAYGELCSVRHLVSLNQDASKASLSPAKSKSVVGLVVITENLLGYSYLLLTSDAELFGDMLAFRVPLSHLAGLSDDMATSGGIALPYKSVLMEQPYQIPKIFHQGFPRQPKLVGGSGGGGGRAATYPAFITTQSMTAVASQTTTICEDLQMLYNAKGQQIEHLDRQVHEYSQQLTVVGECTHRLEKIAANRVTMQQRLDAYRIRHKRILSRLDLVLQILVDQTQPELSAAEIKWVQELRACRRLVNRDLVPSICEILEKTKDVTKRLATDDIQESIYLEERLRMTEVLGSSQIIRIRNSLKDEYMVLSDAARRAEALQAAIADAV</sequence>
<evidence type="ECO:0000256" key="1">
    <source>
        <dbReference type="ARBA" id="ARBA00004567"/>
    </source>
</evidence>
<keyword evidence="6" id="KW-0906">Nuclear pore complex</keyword>
<dbReference type="InterPro" id="IPR036322">
    <property type="entry name" value="WD40_repeat_dom_sf"/>
</dbReference>
<keyword evidence="3" id="KW-0509">mRNA transport</keyword>
<keyword evidence="7" id="KW-0539">Nucleus</keyword>
<reference evidence="8 9" key="1">
    <citation type="submission" date="2021-02" db="EMBL/GenBank/DDBJ databases">
        <title>Variation within the Batrachochytrium salamandrivorans European outbreak.</title>
        <authorList>
            <person name="Kelly M."/>
            <person name="Pasmans F."/>
            <person name="Shea T.P."/>
            <person name="Munoz J.F."/>
            <person name="Carranza S."/>
            <person name="Cuomo C.A."/>
            <person name="Martel A."/>
        </authorList>
    </citation>
    <scope>NUCLEOTIDE SEQUENCE [LARGE SCALE GENOMIC DNA]</scope>
    <source>
        <strain evidence="8 9">AMFP18/2</strain>
    </source>
</reference>
<name>A0ABQ8EW79_9FUNG</name>
<comment type="caution">
    <text evidence="8">The sequence shown here is derived from an EMBL/GenBank/DDBJ whole genome shotgun (WGS) entry which is preliminary data.</text>
</comment>
<evidence type="ECO:0000313" key="9">
    <source>
        <dbReference type="Proteomes" id="UP001648503"/>
    </source>
</evidence>
<organism evidence="8 9">
    <name type="scientific">Batrachochytrium salamandrivorans</name>
    <dbReference type="NCBI Taxonomy" id="1357716"/>
    <lineage>
        <taxon>Eukaryota</taxon>
        <taxon>Fungi</taxon>
        <taxon>Fungi incertae sedis</taxon>
        <taxon>Chytridiomycota</taxon>
        <taxon>Chytridiomycota incertae sedis</taxon>
        <taxon>Chytridiomycetes</taxon>
        <taxon>Rhizophydiales</taxon>
        <taxon>Rhizophydiales incertae sedis</taxon>
        <taxon>Batrachochytrium</taxon>
    </lineage>
</organism>
<keyword evidence="5" id="KW-0811">Translocation</keyword>